<accession>A0A401UQE6</accession>
<name>A0A401UQE6_9CLOT</name>
<dbReference type="PANTHER" id="PTHR34817">
    <property type="entry name" value="NUCLEOTIDYLTRANSFERASE"/>
    <property type="match status" value="1"/>
</dbReference>
<evidence type="ECO:0000313" key="2">
    <source>
        <dbReference type="Proteomes" id="UP000287872"/>
    </source>
</evidence>
<protein>
    <submittedName>
        <fullName evidence="1">Uncharacterized protein</fullName>
    </submittedName>
</protein>
<dbReference type="Proteomes" id="UP000287872">
    <property type="component" value="Unassembled WGS sequence"/>
</dbReference>
<evidence type="ECO:0000313" key="1">
    <source>
        <dbReference type="EMBL" id="GCD11765.1"/>
    </source>
</evidence>
<gene>
    <name evidence="1" type="ORF">Ctaglu_33880</name>
</gene>
<dbReference type="RefSeq" id="WP_125003862.1">
    <property type="nucleotide sequence ID" value="NZ_BHYK01000021.1"/>
</dbReference>
<reference evidence="1 2" key="1">
    <citation type="submission" date="2018-11" db="EMBL/GenBank/DDBJ databases">
        <title>Genome sequencing and assembly of Clostridium tagluense strain A121.</title>
        <authorList>
            <person name="Murakami T."/>
            <person name="Segawa T."/>
            <person name="Shcherbakova V.A."/>
            <person name="Mori H."/>
            <person name="Yoshimura Y."/>
        </authorList>
    </citation>
    <scope>NUCLEOTIDE SEQUENCE [LARGE SCALE GENOMIC DNA]</scope>
    <source>
        <strain evidence="1 2">A121</strain>
    </source>
</reference>
<dbReference type="OrthoDB" id="2987080at2"/>
<organism evidence="1 2">
    <name type="scientific">Clostridium tagluense</name>
    <dbReference type="NCBI Taxonomy" id="360422"/>
    <lineage>
        <taxon>Bacteria</taxon>
        <taxon>Bacillati</taxon>
        <taxon>Bacillota</taxon>
        <taxon>Clostridia</taxon>
        <taxon>Eubacteriales</taxon>
        <taxon>Clostridiaceae</taxon>
        <taxon>Clostridium</taxon>
    </lineage>
</organism>
<dbReference type="AlphaFoldDB" id="A0A401UQE6"/>
<dbReference type="EMBL" id="BHYK01000021">
    <property type="protein sequence ID" value="GCD11765.1"/>
    <property type="molecule type" value="Genomic_DNA"/>
</dbReference>
<comment type="caution">
    <text evidence="1">The sequence shown here is derived from an EMBL/GenBank/DDBJ whole genome shotgun (WGS) entry which is preliminary data.</text>
</comment>
<dbReference type="PANTHER" id="PTHR34817:SF1">
    <property type="entry name" value="NUCLEOTIDYLTRANSFERASE"/>
    <property type="match status" value="1"/>
</dbReference>
<dbReference type="InterPro" id="IPR018775">
    <property type="entry name" value="RlaP"/>
</dbReference>
<sequence>MPNLEGRKYGFRALVGSWNYNLNEESSDRDYKLFLIPTFDDLYTNHQFSKSIIGELEDFDCHDIRKVSNLWWKANVNFLEVLFTEELLVNIELTSKSKHCINELFKNKDKIVIMNLPYLFNACVGMHITKKNDIDKGTEGTKHLIKMHGYETKMAMHSIRILDFLIRFANQGFKDFKKAIWYELDDPKRLLLLDIKHGKYTKEQYLEMATYMQNLVETEYKNFYMDKTVNIDTNEAILTLVKEIIKEELF</sequence>
<keyword evidence="2" id="KW-1185">Reference proteome</keyword>
<proteinExistence type="predicted"/>